<dbReference type="AlphaFoldDB" id="A0A914L288"/>
<reference evidence="3" key="1">
    <citation type="submission" date="2022-11" db="UniProtKB">
        <authorList>
            <consortium name="WormBaseParasite"/>
        </authorList>
    </citation>
    <scope>IDENTIFICATION</scope>
</reference>
<evidence type="ECO:0000313" key="3">
    <source>
        <dbReference type="WBParaSite" id="Minc3s00187g07083"/>
    </source>
</evidence>
<evidence type="ECO:0000256" key="1">
    <source>
        <dbReference type="SAM" id="Phobius"/>
    </source>
</evidence>
<proteinExistence type="predicted"/>
<name>A0A914L288_MELIC</name>
<organism evidence="2 3">
    <name type="scientific">Meloidogyne incognita</name>
    <name type="common">Southern root-knot nematode worm</name>
    <name type="synonym">Oxyuris incognita</name>
    <dbReference type="NCBI Taxonomy" id="6306"/>
    <lineage>
        <taxon>Eukaryota</taxon>
        <taxon>Metazoa</taxon>
        <taxon>Ecdysozoa</taxon>
        <taxon>Nematoda</taxon>
        <taxon>Chromadorea</taxon>
        <taxon>Rhabditida</taxon>
        <taxon>Tylenchina</taxon>
        <taxon>Tylenchomorpha</taxon>
        <taxon>Tylenchoidea</taxon>
        <taxon>Meloidogynidae</taxon>
        <taxon>Meloidogyninae</taxon>
        <taxon>Meloidogyne</taxon>
        <taxon>Meloidogyne incognita group</taxon>
    </lineage>
</organism>
<feature type="transmembrane region" description="Helical" evidence="1">
    <location>
        <begin position="95"/>
        <end position="112"/>
    </location>
</feature>
<protein>
    <submittedName>
        <fullName evidence="3">Uncharacterized protein</fullName>
    </submittedName>
</protein>
<feature type="transmembrane region" description="Helical" evidence="1">
    <location>
        <begin position="63"/>
        <end position="83"/>
    </location>
</feature>
<keyword evidence="1" id="KW-1133">Transmembrane helix</keyword>
<evidence type="ECO:0000313" key="2">
    <source>
        <dbReference type="Proteomes" id="UP000887563"/>
    </source>
</evidence>
<dbReference type="WBParaSite" id="Minc3s00187g07083">
    <property type="protein sequence ID" value="Minc3s00187g07083"/>
    <property type="gene ID" value="Minc3s00187g07083"/>
</dbReference>
<dbReference type="Proteomes" id="UP000887563">
    <property type="component" value="Unplaced"/>
</dbReference>
<sequence>MAYPHAKYAFACFDTPYIKKEIRKKYYKNIYVKAVEIALMYQDNAILAPNNIAILKNFTEKNFMHASVLLIEITMLYAVVGQINVIMEKMLMEDLLVVEHVLTGIMIVLTAIRKIAIRMII</sequence>
<accession>A0A914L288</accession>
<keyword evidence="1" id="KW-0812">Transmembrane</keyword>
<keyword evidence="1" id="KW-0472">Membrane</keyword>
<keyword evidence="2" id="KW-1185">Reference proteome</keyword>